<evidence type="ECO:0000256" key="1">
    <source>
        <dbReference type="SAM" id="MobiDB-lite"/>
    </source>
</evidence>
<dbReference type="GO" id="GO:0005634">
    <property type="term" value="C:nucleus"/>
    <property type="evidence" value="ECO:0007669"/>
    <property type="project" value="TreeGrafter"/>
</dbReference>
<evidence type="ECO:0000313" key="3">
    <source>
        <dbReference type="EMBL" id="KAE8335360.1"/>
    </source>
</evidence>
<dbReference type="PANTHER" id="PTHR39463">
    <property type="entry name" value="MEDUSA"/>
    <property type="match status" value="1"/>
</dbReference>
<dbReference type="PANTHER" id="PTHR39463:SF1">
    <property type="entry name" value="MEDUSA"/>
    <property type="match status" value="1"/>
</dbReference>
<protein>
    <recommendedName>
        <fullName evidence="2">DUF7082 domain-containing protein</fullName>
    </recommendedName>
</protein>
<proteinExistence type="predicted"/>
<gene>
    <name evidence="3" type="ORF">BDV24DRAFT_169303</name>
</gene>
<organism evidence="3">
    <name type="scientific">Aspergillus arachidicola</name>
    <dbReference type="NCBI Taxonomy" id="656916"/>
    <lineage>
        <taxon>Eukaryota</taxon>
        <taxon>Fungi</taxon>
        <taxon>Dikarya</taxon>
        <taxon>Ascomycota</taxon>
        <taxon>Pezizomycotina</taxon>
        <taxon>Eurotiomycetes</taxon>
        <taxon>Eurotiomycetidae</taxon>
        <taxon>Eurotiales</taxon>
        <taxon>Aspergillaceae</taxon>
        <taxon>Aspergillus</taxon>
        <taxon>Aspergillus subgen. Circumdati</taxon>
    </lineage>
</organism>
<feature type="compositionally biased region" description="Low complexity" evidence="1">
    <location>
        <begin position="203"/>
        <end position="213"/>
    </location>
</feature>
<dbReference type="EMBL" id="ML737221">
    <property type="protein sequence ID" value="KAE8335360.1"/>
    <property type="molecule type" value="Genomic_DNA"/>
</dbReference>
<evidence type="ECO:0000259" key="2">
    <source>
        <dbReference type="Pfam" id="PF23305"/>
    </source>
</evidence>
<reference evidence="3" key="1">
    <citation type="submission" date="2019-04" db="EMBL/GenBank/DDBJ databases">
        <title>Friends and foes A comparative genomics study of 23 Aspergillus species from section Flavi.</title>
        <authorList>
            <consortium name="DOE Joint Genome Institute"/>
            <person name="Kjaerbolling I."/>
            <person name="Vesth T."/>
            <person name="Frisvad J.C."/>
            <person name="Nybo J.L."/>
            <person name="Theobald S."/>
            <person name="Kildgaard S."/>
            <person name="Isbrandt T."/>
            <person name="Kuo A."/>
            <person name="Sato A."/>
            <person name="Lyhne E.K."/>
            <person name="Kogle M.E."/>
            <person name="Wiebenga A."/>
            <person name="Kun R.S."/>
            <person name="Lubbers R.J."/>
            <person name="Makela M.R."/>
            <person name="Barry K."/>
            <person name="Chovatia M."/>
            <person name="Clum A."/>
            <person name="Daum C."/>
            <person name="Haridas S."/>
            <person name="He G."/>
            <person name="LaButti K."/>
            <person name="Lipzen A."/>
            <person name="Mondo S."/>
            <person name="Riley R."/>
            <person name="Salamov A."/>
            <person name="Simmons B.A."/>
            <person name="Magnuson J.K."/>
            <person name="Henrissat B."/>
            <person name="Mortensen U.H."/>
            <person name="Larsen T.O."/>
            <person name="Devries R.P."/>
            <person name="Grigoriev I.V."/>
            <person name="Machida M."/>
            <person name="Baker S.E."/>
            <person name="Andersen M.R."/>
        </authorList>
    </citation>
    <scope>NUCLEOTIDE SEQUENCE</scope>
    <source>
        <strain evidence="3">CBS 117612</strain>
    </source>
</reference>
<dbReference type="Proteomes" id="UP000325558">
    <property type="component" value="Unassembled WGS sequence"/>
</dbReference>
<dbReference type="AlphaFoldDB" id="A0A5N6XUU0"/>
<accession>A0A5N6XUU0</accession>
<feature type="region of interest" description="Disordered" evidence="1">
    <location>
        <begin position="199"/>
        <end position="218"/>
    </location>
</feature>
<feature type="domain" description="DUF7082" evidence="2">
    <location>
        <begin position="283"/>
        <end position="426"/>
    </location>
</feature>
<dbReference type="OrthoDB" id="1751210at2759"/>
<dbReference type="Pfam" id="PF23305">
    <property type="entry name" value="DUF7082"/>
    <property type="match status" value="1"/>
</dbReference>
<sequence>MDQKNNFHDLFLHCGKMIFPRRLVRLESTGAVISVAFLSVEDIFAQPFLSFKFAFGWKLTEAVYQSIGCWGPYFQYNLFATVPPVIETGFTSPDIPLCVVVEIDEGALPQTLHIGVFQYDNNDTSAFPETKTGLKGLEAKVHVNSHIEECPHQYEGFRVTQGPYGISQRPRTPASVTPDPTTLSYWEHSPTIQAWLNKDTTPESESPEQPQPQIVDPFEQPMDRYKDVYDCLDGYHTPSSSNLTVGPRATDQWSSRDKVADTRAKRVGRAAVGVPEAVYIDGISSMTQDWSPDEIIYSRRIVGVNDSMAGSTRKIVLRPIAQDKWHPNMRCVSCIYWSGQQEYYITSVDVLLLLEVISGRRFAAADRIRTRRKVERFAPVTINRKENNPQTEEISRLILGLPGPKPMVVQKSTKIFKWSVLEAILDYVGRGTGGGIEQTSRSADNQSVILS</sequence>
<name>A0A5N6XUU0_9EURO</name>
<dbReference type="InterPro" id="IPR055509">
    <property type="entry name" value="DUF7082"/>
</dbReference>